<gene>
    <name evidence="2" type="ORF">Z520_00704</name>
</gene>
<dbReference type="GeneID" id="27706450"/>
<dbReference type="RefSeq" id="XP_016638134.1">
    <property type="nucleotide sequence ID" value="XM_016771224.1"/>
</dbReference>
<evidence type="ECO:0000259" key="1">
    <source>
        <dbReference type="Pfam" id="PF06985"/>
    </source>
</evidence>
<evidence type="ECO:0000313" key="3">
    <source>
        <dbReference type="Proteomes" id="UP000053411"/>
    </source>
</evidence>
<sequence length="673" mass="76602">MSAHQRKYDPADSSPCSSCRDFLPLDFSKNNPRTFLPDFQRTARDGCFRCQFLLAGIEKFSYFWKSSSESAGQAASTTAQETWREDEIRVFNYAYDADVLEVLLSRPRRAEEGYETLELEFYSHKDEESPFPEFFPAGDVPQSSNSEASFATIQGWISTCLSSHKLCSSGKELSIMPTRILDVGVPDATNQRLCLESEVAVPAQYAALSHAWGRKEDRIKPMPKTLKSNICQRLEGIDWSELTRTFQDAIKITRRLGLRYLWVDALSIIQDDDDDWALEASRMASVYENAYVVIAATRSRTGDDGCFSERSCSYKVSLADSAGKVFNAYVKQKISHRDFAEGPATFETMPLFDRAWVFQERLLATRVIHYTQHEIMWECKESLKCECQGMESGRDWSHGKNTGNFKLKQAQVLYHNDNALERLKQWSRILREYSVRSLHFDGDRLPALSGIAGQMRLPSMGQYLAGIWSESMPQTLTWKTSVGIVEKRWLTRRPVEYRGPSWSWVSVEAECLMWVPDPADEVEVHCIVEEAQCKLVSPDLYGQVSSGVLTVSAPSFWTKLRYTELRDQNDVQRYSLSFDGGSVVLDADVPLIEGPSEVPEGTLILVMVVLSNDIPNKVERHKPLWKNRQVSRWWRGVALQPCRLEDGAFERIGHVSGRVDKLANTKSIRVKIV</sequence>
<dbReference type="OrthoDB" id="5125733at2759"/>
<dbReference type="PANTHER" id="PTHR33112:SF16">
    <property type="entry name" value="HETEROKARYON INCOMPATIBILITY DOMAIN-CONTAINING PROTEIN"/>
    <property type="match status" value="1"/>
</dbReference>
<keyword evidence="3" id="KW-1185">Reference proteome</keyword>
<dbReference type="Proteomes" id="UP000053411">
    <property type="component" value="Unassembled WGS sequence"/>
</dbReference>
<dbReference type="Pfam" id="PF06985">
    <property type="entry name" value="HET"/>
    <property type="match status" value="1"/>
</dbReference>
<evidence type="ECO:0000313" key="2">
    <source>
        <dbReference type="EMBL" id="KIY04012.1"/>
    </source>
</evidence>
<dbReference type="STRING" id="1442371.A0A0D2J3Q4"/>
<organism evidence="2 3">
    <name type="scientific">Fonsecaea multimorphosa CBS 102226</name>
    <dbReference type="NCBI Taxonomy" id="1442371"/>
    <lineage>
        <taxon>Eukaryota</taxon>
        <taxon>Fungi</taxon>
        <taxon>Dikarya</taxon>
        <taxon>Ascomycota</taxon>
        <taxon>Pezizomycotina</taxon>
        <taxon>Eurotiomycetes</taxon>
        <taxon>Chaetothyriomycetidae</taxon>
        <taxon>Chaetothyriales</taxon>
        <taxon>Herpotrichiellaceae</taxon>
        <taxon>Fonsecaea</taxon>
    </lineage>
</organism>
<proteinExistence type="predicted"/>
<name>A0A0D2J3Q4_9EURO</name>
<dbReference type="VEuPathDB" id="FungiDB:Z520_00704"/>
<reference evidence="2 3" key="1">
    <citation type="submission" date="2015-01" db="EMBL/GenBank/DDBJ databases">
        <title>The Genome Sequence of Fonsecaea multimorphosa CBS 102226.</title>
        <authorList>
            <consortium name="The Broad Institute Genomics Platform"/>
            <person name="Cuomo C."/>
            <person name="de Hoog S."/>
            <person name="Gorbushina A."/>
            <person name="Stielow B."/>
            <person name="Teixiera M."/>
            <person name="Abouelleil A."/>
            <person name="Chapman S.B."/>
            <person name="Priest M."/>
            <person name="Young S.K."/>
            <person name="Wortman J."/>
            <person name="Nusbaum C."/>
            <person name="Birren B."/>
        </authorList>
    </citation>
    <scope>NUCLEOTIDE SEQUENCE [LARGE SCALE GENOMIC DNA]</scope>
    <source>
        <strain evidence="2 3">CBS 102226</strain>
    </source>
</reference>
<feature type="domain" description="Heterokaryon incompatibility" evidence="1">
    <location>
        <begin position="205"/>
        <end position="360"/>
    </location>
</feature>
<dbReference type="PANTHER" id="PTHR33112">
    <property type="entry name" value="DOMAIN PROTEIN, PUTATIVE-RELATED"/>
    <property type="match status" value="1"/>
</dbReference>
<dbReference type="InterPro" id="IPR010730">
    <property type="entry name" value="HET"/>
</dbReference>
<dbReference type="EMBL" id="KN848062">
    <property type="protein sequence ID" value="KIY04012.1"/>
    <property type="molecule type" value="Genomic_DNA"/>
</dbReference>
<dbReference type="AlphaFoldDB" id="A0A0D2J3Q4"/>
<protein>
    <recommendedName>
        <fullName evidence="1">Heterokaryon incompatibility domain-containing protein</fullName>
    </recommendedName>
</protein>
<accession>A0A0D2J3Q4</accession>